<dbReference type="SUPFAM" id="SSF55594">
    <property type="entry name" value="HPr-like"/>
    <property type="match status" value="1"/>
</dbReference>
<comment type="caution">
    <text evidence="7">The sequence shown here is derived from an EMBL/GenBank/DDBJ whole genome shotgun (WGS) entry which is preliminary data.</text>
</comment>
<sequence>MTTTTQTATAVVGSSVGLHARPASLLVKAATKAGRRGVDVTISVAGSEAVDARSLLSVIALGARHGDEVTLSAAGDDAPATLEELVAIVEREED</sequence>
<dbReference type="Gene3D" id="3.30.1340.10">
    <property type="entry name" value="HPr-like"/>
    <property type="match status" value="1"/>
</dbReference>
<protein>
    <recommendedName>
        <fullName evidence="3">Phosphocarrier protein HPr</fullName>
    </recommendedName>
</protein>
<evidence type="ECO:0000313" key="7">
    <source>
        <dbReference type="EMBL" id="MDX8151699.1"/>
    </source>
</evidence>
<evidence type="ECO:0000256" key="1">
    <source>
        <dbReference type="ARBA" id="ARBA00003681"/>
    </source>
</evidence>
<dbReference type="Pfam" id="PF00381">
    <property type="entry name" value="PTS-HPr"/>
    <property type="match status" value="1"/>
</dbReference>
<dbReference type="InterPro" id="IPR050399">
    <property type="entry name" value="HPr"/>
</dbReference>
<evidence type="ECO:0000313" key="8">
    <source>
        <dbReference type="Proteomes" id="UP001277761"/>
    </source>
</evidence>
<comment type="subcellular location">
    <subcellularLocation>
        <location evidence="2">Cytoplasm</location>
    </subcellularLocation>
</comment>
<feature type="domain" description="HPr" evidence="6">
    <location>
        <begin position="5"/>
        <end position="94"/>
    </location>
</feature>
<dbReference type="PROSITE" id="PS00369">
    <property type="entry name" value="PTS_HPR_HIS"/>
    <property type="match status" value="1"/>
</dbReference>
<evidence type="ECO:0000259" key="6">
    <source>
        <dbReference type="PROSITE" id="PS51350"/>
    </source>
</evidence>
<dbReference type="InterPro" id="IPR000032">
    <property type="entry name" value="HPr-like"/>
</dbReference>
<evidence type="ECO:0000256" key="5">
    <source>
        <dbReference type="ARBA" id="ARBA00022683"/>
    </source>
</evidence>
<evidence type="ECO:0000256" key="4">
    <source>
        <dbReference type="ARBA" id="ARBA00022490"/>
    </source>
</evidence>
<dbReference type="InterPro" id="IPR001020">
    <property type="entry name" value="PTS_HPr_His_P_site"/>
</dbReference>
<dbReference type="InterPro" id="IPR002114">
    <property type="entry name" value="PTS_HPr_Ser_P_site"/>
</dbReference>
<dbReference type="CDD" id="cd00367">
    <property type="entry name" value="PTS-HPr_like"/>
    <property type="match status" value="1"/>
</dbReference>
<keyword evidence="5" id="KW-0598">Phosphotransferase system</keyword>
<reference evidence="7 8" key="1">
    <citation type="submission" date="2023-11" db="EMBL/GenBank/DDBJ databases">
        <authorList>
            <person name="Xu M."/>
            <person name="Jiang T."/>
        </authorList>
    </citation>
    <scope>NUCLEOTIDE SEQUENCE [LARGE SCALE GENOMIC DNA]</scope>
    <source>
        <strain evidence="7 8">SD</strain>
    </source>
</reference>
<gene>
    <name evidence="7" type="ORF">SK069_08855</name>
</gene>
<dbReference type="InterPro" id="IPR035895">
    <property type="entry name" value="HPr-like_sf"/>
</dbReference>
<evidence type="ECO:0000256" key="2">
    <source>
        <dbReference type="ARBA" id="ARBA00004496"/>
    </source>
</evidence>
<keyword evidence="4" id="KW-0963">Cytoplasm</keyword>
<dbReference type="EMBL" id="JAXAVX010000003">
    <property type="protein sequence ID" value="MDX8151699.1"/>
    <property type="molecule type" value="Genomic_DNA"/>
</dbReference>
<dbReference type="NCBIfam" id="TIGR01003">
    <property type="entry name" value="PTS_HPr_family"/>
    <property type="match status" value="1"/>
</dbReference>
<dbReference type="PRINTS" id="PR00107">
    <property type="entry name" value="PHOSPHOCPHPR"/>
</dbReference>
<keyword evidence="8" id="KW-1185">Reference proteome</keyword>
<dbReference type="PANTHER" id="PTHR33705:SF2">
    <property type="entry name" value="PHOSPHOCARRIER PROTEIN NPR"/>
    <property type="match status" value="1"/>
</dbReference>
<evidence type="ECO:0000256" key="3">
    <source>
        <dbReference type="ARBA" id="ARBA00020422"/>
    </source>
</evidence>
<name>A0ABU4VKU0_9ACTN</name>
<organism evidence="7 8">
    <name type="scientific">Patulibacter brassicae</name>
    <dbReference type="NCBI Taxonomy" id="1705717"/>
    <lineage>
        <taxon>Bacteria</taxon>
        <taxon>Bacillati</taxon>
        <taxon>Actinomycetota</taxon>
        <taxon>Thermoleophilia</taxon>
        <taxon>Solirubrobacterales</taxon>
        <taxon>Patulibacteraceae</taxon>
        <taxon>Patulibacter</taxon>
    </lineage>
</organism>
<accession>A0ABU4VKU0</accession>
<dbReference type="Proteomes" id="UP001277761">
    <property type="component" value="Unassembled WGS sequence"/>
</dbReference>
<dbReference type="PROSITE" id="PS51350">
    <property type="entry name" value="PTS_HPR_DOM"/>
    <property type="match status" value="1"/>
</dbReference>
<comment type="function">
    <text evidence="1">General (non sugar-specific) component of the phosphoenolpyruvate-dependent sugar phosphotransferase system (sugar PTS). This major carbohydrate active-transport system catalyzes the phosphorylation of incoming sugar substrates concomitantly with their translocation across the cell membrane. The phosphoryl group from phosphoenolpyruvate (PEP) is transferred to the phosphoryl carrier protein HPr by enzyme I. Phospho-HPr then transfers it to the PTS EIIA domain.</text>
</comment>
<dbReference type="PROSITE" id="PS00589">
    <property type="entry name" value="PTS_HPR_SER"/>
    <property type="match status" value="1"/>
</dbReference>
<dbReference type="PANTHER" id="PTHR33705">
    <property type="entry name" value="PHOSPHOCARRIER PROTEIN HPR"/>
    <property type="match status" value="1"/>
</dbReference>
<proteinExistence type="predicted"/>
<dbReference type="RefSeq" id="WP_319953853.1">
    <property type="nucleotide sequence ID" value="NZ_JAXAVX010000003.1"/>
</dbReference>